<evidence type="ECO:0000313" key="2">
    <source>
        <dbReference type="EMBL" id="QXN94953.1"/>
    </source>
</evidence>
<accession>A0ABX8RZ66</accession>
<organism evidence="2 3">
    <name type="scientific">Nocardia iowensis</name>
    <dbReference type="NCBI Taxonomy" id="204891"/>
    <lineage>
        <taxon>Bacteria</taxon>
        <taxon>Bacillati</taxon>
        <taxon>Actinomycetota</taxon>
        <taxon>Actinomycetes</taxon>
        <taxon>Mycobacteriales</taxon>
        <taxon>Nocardiaceae</taxon>
        <taxon>Nocardia</taxon>
    </lineage>
</organism>
<protein>
    <submittedName>
        <fullName evidence="2">Antibiotic biosynthesis monooxygenase</fullName>
    </submittedName>
</protein>
<reference evidence="2 3" key="1">
    <citation type="submission" date="2021-07" db="EMBL/GenBank/DDBJ databases">
        <title>Whole Genome Sequence of Nocardia Iowensis.</title>
        <authorList>
            <person name="Lamm A."/>
            <person name="Collins-Fairclough A.M."/>
            <person name="Bunk B."/>
            <person name="Sproer C."/>
        </authorList>
    </citation>
    <scope>NUCLEOTIDE SEQUENCE [LARGE SCALE GENOMIC DNA]</scope>
    <source>
        <strain evidence="2 3">NRRL 5646</strain>
    </source>
</reference>
<sequence length="104" mass="11998">MFALVVKFDLIDAERAVGFDKLVAETVERIAEYEPGTLVYVTHAVEGEPLSRIFYEVYRDREAFDEHERQPHTRQFLAQRDEYIAAHRVEFLTPDAAKGLPTAD</sequence>
<dbReference type="PROSITE" id="PS51725">
    <property type="entry name" value="ABM"/>
    <property type="match status" value="1"/>
</dbReference>
<name>A0ABX8RZ66_NOCIO</name>
<proteinExistence type="predicted"/>
<dbReference type="InterPro" id="IPR007138">
    <property type="entry name" value="ABM_dom"/>
</dbReference>
<dbReference type="GO" id="GO:0004497">
    <property type="term" value="F:monooxygenase activity"/>
    <property type="evidence" value="ECO:0007669"/>
    <property type="project" value="UniProtKB-KW"/>
</dbReference>
<dbReference type="EMBL" id="CP078145">
    <property type="protein sequence ID" value="QXN94953.1"/>
    <property type="molecule type" value="Genomic_DNA"/>
</dbReference>
<evidence type="ECO:0000259" key="1">
    <source>
        <dbReference type="PROSITE" id="PS51725"/>
    </source>
</evidence>
<gene>
    <name evidence="2" type="ORF">KV110_19040</name>
</gene>
<evidence type="ECO:0000313" key="3">
    <source>
        <dbReference type="Proteomes" id="UP000694257"/>
    </source>
</evidence>
<feature type="domain" description="ABM" evidence="1">
    <location>
        <begin position="2"/>
        <end position="91"/>
    </location>
</feature>
<keyword evidence="3" id="KW-1185">Reference proteome</keyword>
<keyword evidence="2" id="KW-0503">Monooxygenase</keyword>
<keyword evidence="2" id="KW-0560">Oxidoreductase</keyword>
<dbReference type="Pfam" id="PF03992">
    <property type="entry name" value="ABM"/>
    <property type="match status" value="1"/>
</dbReference>
<dbReference type="Proteomes" id="UP000694257">
    <property type="component" value="Chromosome"/>
</dbReference>
<dbReference type="RefSeq" id="WP_218477683.1">
    <property type="nucleotide sequence ID" value="NZ_BAABJN010000007.1"/>
</dbReference>